<feature type="compositionally biased region" description="Low complexity" evidence="1">
    <location>
        <begin position="378"/>
        <end position="388"/>
    </location>
</feature>
<feature type="compositionally biased region" description="Polar residues" evidence="1">
    <location>
        <begin position="410"/>
        <end position="421"/>
    </location>
</feature>
<evidence type="ECO:0000313" key="5">
    <source>
        <dbReference type="Proteomes" id="UP000736335"/>
    </source>
</evidence>
<dbReference type="OrthoDB" id="3266941at2759"/>
<dbReference type="AlphaFoldDB" id="A0A9P6L1K7"/>
<reference evidence="4" key="2">
    <citation type="submission" date="2020-11" db="EMBL/GenBank/DDBJ databases">
        <authorList>
            <consortium name="DOE Joint Genome Institute"/>
            <person name="Kuo A."/>
            <person name="Miyauchi S."/>
            <person name="Kiss E."/>
            <person name="Drula E."/>
            <person name="Kohler A."/>
            <person name="Sanchez-Garcia M."/>
            <person name="Andreopoulos B."/>
            <person name="Barry K.W."/>
            <person name="Bonito G."/>
            <person name="Buee M."/>
            <person name="Carver A."/>
            <person name="Chen C."/>
            <person name="Cichocki N."/>
            <person name="Clum A."/>
            <person name="Culley D."/>
            <person name="Crous P.W."/>
            <person name="Fauchery L."/>
            <person name="Girlanda M."/>
            <person name="Hayes R."/>
            <person name="Keri Z."/>
            <person name="Labutti K."/>
            <person name="Lipzen A."/>
            <person name="Lombard V."/>
            <person name="Magnuson J."/>
            <person name="Maillard F."/>
            <person name="Morin E."/>
            <person name="Murat C."/>
            <person name="Nolan M."/>
            <person name="Ohm R."/>
            <person name="Pangilinan J."/>
            <person name="Pereira M."/>
            <person name="Perotto S."/>
            <person name="Peter M."/>
            <person name="Riley R."/>
            <person name="Sitrit Y."/>
            <person name="Stielow B."/>
            <person name="Szollosi G."/>
            <person name="Zifcakova L."/>
            <person name="Stursova M."/>
            <person name="Spatafora J.W."/>
            <person name="Tedersoo L."/>
            <person name="Vaario L.-M."/>
            <person name="Yamada A."/>
            <person name="Yan M."/>
            <person name="Wang P."/>
            <person name="Xu J."/>
            <person name="Bruns T."/>
            <person name="Baldrian P."/>
            <person name="Vilgalys R."/>
            <person name="Henrissat B."/>
            <person name="Grigoriev I.V."/>
            <person name="Hibbett D."/>
            <person name="Nagy L.G."/>
            <person name="Martin F.M."/>
        </authorList>
    </citation>
    <scope>NUCLEOTIDE SEQUENCE</scope>
    <source>
        <strain evidence="4">UH-Tt-Lm1</strain>
    </source>
</reference>
<evidence type="ECO:0000256" key="2">
    <source>
        <dbReference type="SAM" id="Phobius"/>
    </source>
</evidence>
<evidence type="ECO:0000256" key="1">
    <source>
        <dbReference type="SAM" id="MobiDB-lite"/>
    </source>
</evidence>
<proteinExistence type="predicted"/>
<feature type="transmembrane region" description="Helical" evidence="2">
    <location>
        <begin position="241"/>
        <end position="266"/>
    </location>
</feature>
<dbReference type="Proteomes" id="UP000736335">
    <property type="component" value="Unassembled WGS sequence"/>
</dbReference>
<evidence type="ECO:0000313" key="4">
    <source>
        <dbReference type="EMBL" id="KAF9778692.1"/>
    </source>
</evidence>
<gene>
    <name evidence="4" type="ORF">BJ322DRAFT_1147591</name>
</gene>
<sequence length="421" mass="45344">MLSFVLVLFFLSSVLAFRTIRFSSIQQCGPFNVTFSGTQPAALPLTLTVVPFGSSAVPLSIPLPNTEWDSETSTGVAITFLPYPAGTTFIASLDDSQGRSTGHTSDIMRIQQSGDTSCISSAEQSQTYTPGPPFSQCQPFDVTFDPIRAFPPIVRLFVPNGQAFSLDQIQEPTDPGTSNFTMVAFRGQPVVLLFRDESARLQSTNLITVTGDATSSKSCFPDPPAKQGPNRPKQAGLSKQAVTGIVASIVSVVTLLSILVVLHLFLRYRRSSRARGEILQGGIERGPGFAKPGVAPPPDTQPAQSSWNAITIINKSMPYPMEKYTSRPVSPYFVQSTPQNHDPDRYEQMQSLSAATADLDQILNASVIISDGGEGIWSSSLSPSTPHSQDIQYTELPSRTKEQHGATILVSPSSSPSNLEI</sequence>
<keyword evidence="2" id="KW-0812">Transmembrane</keyword>
<keyword evidence="2" id="KW-1133">Transmembrane helix</keyword>
<accession>A0A9P6L1K7</accession>
<keyword evidence="5" id="KW-1185">Reference proteome</keyword>
<feature type="chain" id="PRO_5040122531" evidence="3">
    <location>
        <begin position="17"/>
        <end position="421"/>
    </location>
</feature>
<evidence type="ECO:0000256" key="3">
    <source>
        <dbReference type="SAM" id="SignalP"/>
    </source>
</evidence>
<keyword evidence="2" id="KW-0472">Membrane</keyword>
<feature type="region of interest" description="Disordered" evidence="1">
    <location>
        <begin position="212"/>
        <end position="235"/>
    </location>
</feature>
<comment type="caution">
    <text evidence="4">The sequence shown here is derived from an EMBL/GenBank/DDBJ whole genome shotgun (WGS) entry which is preliminary data.</text>
</comment>
<name>A0A9P6L1K7_9AGAM</name>
<protein>
    <submittedName>
        <fullName evidence="4">Uncharacterized protein</fullName>
    </submittedName>
</protein>
<feature type="signal peptide" evidence="3">
    <location>
        <begin position="1"/>
        <end position="16"/>
    </location>
</feature>
<keyword evidence="3" id="KW-0732">Signal</keyword>
<feature type="region of interest" description="Disordered" evidence="1">
    <location>
        <begin position="378"/>
        <end position="421"/>
    </location>
</feature>
<reference evidence="4" key="1">
    <citation type="journal article" date="2020" name="Nat. Commun.">
        <title>Large-scale genome sequencing of mycorrhizal fungi provides insights into the early evolution of symbiotic traits.</title>
        <authorList>
            <person name="Miyauchi S."/>
            <person name="Kiss E."/>
            <person name="Kuo A."/>
            <person name="Drula E."/>
            <person name="Kohler A."/>
            <person name="Sanchez-Garcia M."/>
            <person name="Morin E."/>
            <person name="Andreopoulos B."/>
            <person name="Barry K.W."/>
            <person name="Bonito G."/>
            <person name="Buee M."/>
            <person name="Carver A."/>
            <person name="Chen C."/>
            <person name="Cichocki N."/>
            <person name="Clum A."/>
            <person name="Culley D."/>
            <person name="Crous P.W."/>
            <person name="Fauchery L."/>
            <person name="Girlanda M."/>
            <person name="Hayes R.D."/>
            <person name="Keri Z."/>
            <person name="LaButti K."/>
            <person name="Lipzen A."/>
            <person name="Lombard V."/>
            <person name="Magnuson J."/>
            <person name="Maillard F."/>
            <person name="Murat C."/>
            <person name="Nolan M."/>
            <person name="Ohm R.A."/>
            <person name="Pangilinan J."/>
            <person name="Pereira M.F."/>
            <person name="Perotto S."/>
            <person name="Peter M."/>
            <person name="Pfister S."/>
            <person name="Riley R."/>
            <person name="Sitrit Y."/>
            <person name="Stielow J.B."/>
            <person name="Szollosi G."/>
            <person name="Zifcakova L."/>
            <person name="Stursova M."/>
            <person name="Spatafora J.W."/>
            <person name="Tedersoo L."/>
            <person name="Vaario L.M."/>
            <person name="Yamada A."/>
            <person name="Yan M."/>
            <person name="Wang P."/>
            <person name="Xu J."/>
            <person name="Bruns T."/>
            <person name="Baldrian P."/>
            <person name="Vilgalys R."/>
            <person name="Dunand C."/>
            <person name="Henrissat B."/>
            <person name="Grigoriev I.V."/>
            <person name="Hibbett D."/>
            <person name="Nagy L.G."/>
            <person name="Martin F.M."/>
        </authorList>
    </citation>
    <scope>NUCLEOTIDE SEQUENCE</scope>
    <source>
        <strain evidence="4">UH-Tt-Lm1</strain>
    </source>
</reference>
<dbReference type="EMBL" id="WIUZ02000022">
    <property type="protein sequence ID" value="KAF9778692.1"/>
    <property type="molecule type" value="Genomic_DNA"/>
</dbReference>
<feature type="region of interest" description="Disordered" evidence="1">
    <location>
        <begin position="285"/>
        <end position="305"/>
    </location>
</feature>
<organism evidence="4 5">
    <name type="scientific">Thelephora terrestris</name>
    <dbReference type="NCBI Taxonomy" id="56493"/>
    <lineage>
        <taxon>Eukaryota</taxon>
        <taxon>Fungi</taxon>
        <taxon>Dikarya</taxon>
        <taxon>Basidiomycota</taxon>
        <taxon>Agaricomycotina</taxon>
        <taxon>Agaricomycetes</taxon>
        <taxon>Thelephorales</taxon>
        <taxon>Thelephoraceae</taxon>
        <taxon>Thelephora</taxon>
    </lineage>
</organism>